<dbReference type="EMBL" id="BSBI01000013">
    <property type="protein sequence ID" value="GLF98261.1"/>
    <property type="molecule type" value="Genomic_DNA"/>
</dbReference>
<sequence>MYFTRIAELLLDDGSTVHGCKVTDCTFTGSVGEVRAHLAAHKDTSDPAPPARSQLLGLTTAQLLEKAAAADRITKDRDRWKSRALTAERKLKSIHHALRSAT</sequence>
<dbReference type="RefSeq" id="WP_323450243.1">
    <property type="nucleotide sequence ID" value="NZ_BSBI01000013.1"/>
</dbReference>
<organism evidence="1 2">
    <name type="scientific">Streptomyces yaizuensis</name>
    <dbReference type="NCBI Taxonomy" id="2989713"/>
    <lineage>
        <taxon>Bacteria</taxon>
        <taxon>Bacillati</taxon>
        <taxon>Actinomycetota</taxon>
        <taxon>Actinomycetes</taxon>
        <taxon>Kitasatosporales</taxon>
        <taxon>Streptomycetaceae</taxon>
        <taxon>Streptomyces</taxon>
    </lineage>
</organism>
<dbReference type="Proteomes" id="UP001291653">
    <property type="component" value="Unassembled WGS sequence"/>
</dbReference>
<gene>
    <name evidence="1" type="ORF">SYYSPA8_28210</name>
</gene>
<accession>A0ABQ5P6Q6</accession>
<keyword evidence="2" id="KW-1185">Reference proteome</keyword>
<name>A0ABQ5P6Q6_9ACTN</name>
<evidence type="ECO:0000313" key="2">
    <source>
        <dbReference type="Proteomes" id="UP001291653"/>
    </source>
</evidence>
<reference evidence="1 2" key="1">
    <citation type="submission" date="2022-10" db="EMBL/GenBank/DDBJ databases">
        <title>Draft genome sequence of Streptomyces sp. YSPA8.</title>
        <authorList>
            <person name="Moriuchi R."/>
            <person name="Dohra H."/>
            <person name="Yamamura H."/>
            <person name="Kodani S."/>
        </authorList>
    </citation>
    <scope>NUCLEOTIDE SEQUENCE [LARGE SCALE GENOMIC DNA]</scope>
    <source>
        <strain evidence="1 2">YSPA8</strain>
    </source>
</reference>
<proteinExistence type="predicted"/>
<protein>
    <recommendedName>
        <fullName evidence="3">C2H2-type domain-containing protein</fullName>
    </recommendedName>
</protein>
<evidence type="ECO:0008006" key="3">
    <source>
        <dbReference type="Google" id="ProtNLM"/>
    </source>
</evidence>
<comment type="caution">
    <text evidence="1">The sequence shown here is derived from an EMBL/GenBank/DDBJ whole genome shotgun (WGS) entry which is preliminary data.</text>
</comment>
<evidence type="ECO:0000313" key="1">
    <source>
        <dbReference type="EMBL" id="GLF98261.1"/>
    </source>
</evidence>